<name>A0A366E5M4_9NOCA</name>
<gene>
    <name evidence="1" type="ORF">DFR74_101821</name>
</gene>
<dbReference type="STRING" id="1210090.GCA_001613185_02946"/>
<dbReference type="InterPro" id="IPR011990">
    <property type="entry name" value="TPR-like_helical_dom_sf"/>
</dbReference>
<protein>
    <submittedName>
        <fullName evidence="1">Tetratricopeptide repeat protein</fullName>
    </submittedName>
</protein>
<dbReference type="EMBL" id="QNRE01000001">
    <property type="protein sequence ID" value="RBO96804.1"/>
    <property type="molecule type" value="Genomic_DNA"/>
</dbReference>
<dbReference type="RefSeq" id="WP_067508951.1">
    <property type="nucleotide sequence ID" value="NZ_QNRE01000001.1"/>
</dbReference>
<accession>A0A366E5M4</accession>
<proteinExistence type="predicted"/>
<evidence type="ECO:0000313" key="1">
    <source>
        <dbReference type="EMBL" id="RBO96804.1"/>
    </source>
</evidence>
<reference evidence="1 2" key="1">
    <citation type="submission" date="2018-06" db="EMBL/GenBank/DDBJ databases">
        <title>Genomic Encyclopedia of Type Strains, Phase IV (KMG-IV): sequencing the most valuable type-strain genomes for metagenomic binning, comparative biology and taxonomic classification.</title>
        <authorList>
            <person name="Goeker M."/>
        </authorList>
    </citation>
    <scope>NUCLEOTIDE SEQUENCE [LARGE SCALE GENOMIC DNA]</scope>
    <source>
        <strain evidence="1 2">DSM 44599</strain>
    </source>
</reference>
<dbReference type="Gene3D" id="1.25.40.10">
    <property type="entry name" value="Tetratricopeptide repeat domain"/>
    <property type="match status" value="1"/>
</dbReference>
<dbReference type="SUPFAM" id="SSF48452">
    <property type="entry name" value="TPR-like"/>
    <property type="match status" value="1"/>
</dbReference>
<sequence length="492" mass="54069">MTFDPLGAHDRENGRDPAVTAAERAVARQRSLAADPDALAEALTSLGAALGQAGRTDGAITAVEEARGLYRHLAGDDPDHLPDLLATLGTLADLYDLGERFDDTVTAYEEMVDIYRHLSPTDRSCVTGLAQALHALELALAQVGRRDEAEDAWQRAIAHLDTEPSQFLRLARARGKHPGSRRALEWLAQLQSEVTDRGLLAILHHAVRWHRRNDPLTWDAWWAERTGTQPAPWMTVDARLVETAMRWVECETFDQERDVLLDHPELLRPHADVAVAEAFLIVDEFHAARLAATRDHAKDHGVEDAYEPLLRLGAWRDFLSAPAATQRETLRGDLGDLAEEGTLAAIMEQVRADPADVRLRRAAGLVALAVEERDQDLLDEVFAAVENPTRFPPLLDATIRDLHRAPALQLLVEVALTTARDHDALAVIGFYDACSAAIDENPNAATSLRQALALSPHRRPGWAKALTELAELHPALETLIPVVTEDVSPGTN</sequence>
<keyword evidence="2" id="KW-1185">Reference proteome</keyword>
<dbReference type="AlphaFoldDB" id="A0A366E5M4"/>
<organism evidence="1 2">
    <name type="scientific">Nocardia puris</name>
    <dbReference type="NCBI Taxonomy" id="208602"/>
    <lineage>
        <taxon>Bacteria</taxon>
        <taxon>Bacillati</taxon>
        <taxon>Actinomycetota</taxon>
        <taxon>Actinomycetes</taxon>
        <taxon>Mycobacteriales</taxon>
        <taxon>Nocardiaceae</taxon>
        <taxon>Nocardia</taxon>
    </lineage>
</organism>
<evidence type="ECO:0000313" key="2">
    <source>
        <dbReference type="Proteomes" id="UP000252586"/>
    </source>
</evidence>
<dbReference type="InterPro" id="IPR019734">
    <property type="entry name" value="TPR_rpt"/>
</dbReference>
<dbReference type="Proteomes" id="UP000252586">
    <property type="component" value="Unassembled WGS sequence"/>
</dbReference>
<comment type="caution">
    <text evidence="1">The sequence shown here is derived from an EMBL/GenBank/DDBJ whole genome shotgun (WGS) entry which is preliminary data.</text>
</comment>
<dbReference type="SMART" id="SM00028">
    <property type="entry name" value="TPR"/>
    <property type="match status" value="3"/>
</dbReference>